<comment type="caution">
    <text evidence="2">The sequence shown here is derived from an EMBL/GenBank/DDBJ whole genome shotgun (WGS) entry which is preliminary data.</text>
</comment>
<accession>A0AAN9EUL6</accession>
<protein>
    <submittedName>
        <fullName evidence="2">Uncharacterized protein</fullName>
    </submittedName>
</protein>
<dbReference type="EMBL" id="JAYKXN010000008">
    <property type="protein sequence ID" value="KAK7262910.1"/>
    <property type="molecule type" value="Genomic_DNA"/>
</dbReference>
<reference evidence="2 3" key="1">
    <citation type="submission" date="2024-01" db="EMBL/GenBank/DDBJ databases">
        <title>The genomes of 5 underutilized Papilionoideae crops provide insights into root nodulation and disease resistance.</title>
        <authorList>
            <person name="Yuan L."/>
        </authorList>
    </citation>
    <scope>NUCLEOTIDE SEQUENCE [LARGE SCALE GENOMIC DNA]</scope>
    <source>
        <strain evidence="2">LY-2023</strain>
        <tissue evidence="2">Leaf</tissue>
    </source>
</reference>
<sequence>MASQKPMNGSDSETDEARTKNTNAHKEIPLLMKESKIVNRESKKWKSSIADWRRLVQCPIADYFPRVNNDSKKCQMGSEVYTKQFHRPLNGSDSEADGAWAKIVDSNKGIPPLSKEPKNVHNESNKRRLTVANRKRLVERYITDYFPAQITSPRNAKWSVQFLPNNFVGRKCQIGPWLMGPDKECQCRQRNSPTHKGTQDSQQRIKEMEVLCRGLEEARISFDYEADGAWTKNADAHKVIPTLTKESKIVNTELKKSKSIVTYWRRLVQRPIADYFPRANNDSKKCQMESGVFTNQCHT</sequence>
<evidence type="ECO:0000313" key="2">
    <source>
        <dbReference type="EMBL" id="KAK7262910.1"/>
    </source>
</evidence>
<gene>
    <name evidence="2" type="ORF">RJT34_30491</name>
</gene>
<evidence type="ECO:0000313" key="3">
    <source>
        <dbReference type="Proteomes" id="UP001359559"/>
    </source>
</evidence>
<dbReference type="Proteomes" id="UP001359559">
    <property type="component" value="Unassembled WGS sequence"/>
</dbReference>
<organism evidence="2 3">
    <name type="scientific">Clitoria ternatea</name>
    <name type="common">Butterfly pea</name>
    <dbReference type="NCBI Taxonomy" id="43366"/>
    <lineage>
        <taxon>Eukaryota</taxon>
        <taxon>Viridiplantae</taxon>
        <taxon>Streptophyta</taxon>
        <taxon>Embryophyta</taxon>
        <taxon>Tracheophyta</taxon>
        <taxon>Spermatophyta</taxon>
        <taxon>Magnoliopsida</taxon>
        <taxon>eudicotyledons</taxon>
        <taxon>Gunneridae</taxon>
        <taxon>Pentapetalae</taxon>
        <taxon>rosids</taxon>
        <taxon>fabids</taxon>
        <taxon>Fabales</taxon>
        <taxon>Fabaceae</taxon>
        <taxon>Papilionoideae</taxon>
        <taxon>50 kb inversion clade</taxon>
        <taxon>NPAAA clade</taxon>
        <taxon>indigoferoid/millettioid clade</taxon>
        <taxon>Phaseoleae</taxon>
        <taxon>Clitoria</taxon>
    </lineage>
</organism>
<feature type="region of interest" description="Disordered" evidence="1">
    <location>
        <begin position="1"/>
        <end position="28"/>
    </location>
</feature>
<proteinExistence type="predicted"/>
<feature type="compositionally biased region" description="Polar residues" evidence="1">
    <location>
        <begin position="1"/>
        <end position="11"/>
    </location>
</feature>
<dbReference type="AlphaFoldDB" id="A0AAN9EUL6"/>
<feature type="compositionally biased region" description="Basic and acidic residues" evidence="1">
    <location>
        <begin position="15"/>
        <end position="28"/>
    </location>
</feature>
<keyword evidence="3" id="KW-1185">Reference proteome</keyword>
<evidence type="ECO:0000256" key="1">
    <source>
        <dbReference type="SAM" id="MobiDB-lite"/>
    </source>
</evidence>
<name>A0AAN9EUL6_CLITE</name>